<gene>
    <name evidence="1" type="ORF">CDES_09095</name>
</gene>
<organism evidence="1 2">
    <name type="scientific">Corynebacterium deserti GIMN1.010</name>
    <dbReference type="NCBI Taxonomy" id="931089"/>
    <lineage>
        <taxon>Bacteria</taxon>
        <taxon>Bacillati</taxon>
        <taxon>Actinomycetota</taxon>
        <taxon>Actinomycetes</taxon>
        <taxon>Mycobacteriales</taxon>
        <taxon>Corynebacteriaceae</taxon>
        <taxon>Corynebacterium</taxon>
    </lineage>
</organism>
<dbReference type="EMBL" id="CP009220">
    <property type="protein sequence ID" value="ALC06211.1"/>
    <property type="molecule type" value="Genomic_DNA"/>
</dbReference>
<name>A0A0M5IM57_9CORY</name>
<evidence type="ECO:0000313" key="1">
    <source>
        <dbReference type="EMBL" id="ALC06211.1"/>
    </source>
</evidence>
<sequence length="66" mass="7092">MLYKLRLGHDGPARPSKKRSYMELIHDVGTLTGVAAQKAPTAMKFFLSQSSIVVGAFNGQLSAVAE</sequence>
<accession>A0A0M5IM57</accession>
<dbReference type="PATRIC" id="fig|931089.4.peg.1832"/>
<dbReference type="Proteomes" id="UP000068067">
    <property type="component" value="Chromosome"/>
</dbReference>
<reference evidence="1 2" key="1">
    <citation type="submission" date="2014-08" db="EMBL/GenBank/DDBJ databases">
        <title>Complete genome sequence of Corynebacterium deserti GIMN1.010 (=DSM 45689), isolated from desert sand in western China.</title>
        <authorList>
            <person name="Ruckert C."/>
            <person name="Albersmeier A."/>
            <person name="Kalinowski J."/>
        </authorList>
    </citation>
    <scope>NUCLEOTIDE SEQUENCE [LARGE SCALE GENOMIC DNA]</scope>
    <source>
        <strain evidence="1 2">GIMN1.010</strain>
    </source>
</reference>
<keyword evidence="2" id="KW-1185">Reference proteome</keyword>
<evidence type="ECO:0000313" key="2">
    <source>
        <dbReference type="Proteomes" id="UP000068067"/>
    </source>
</evidence>
<protein>
    <submittedName>
        <fullName evidence="1">Uncharacterized protein</fullName>
    </submittedName>
</protein>
<dbReference type="KEGG" id="cdx:CDES_09095"/>
<dbReference type="AlphaFoldDB" id="A0A0M5IM57"/>
<proteinExistence type="predicted"/>